<reference evidence="2 3" key="1">
    <citation type="submission" date="2023-07" db="EMBL/GenBank/DDBJ databases">
        <title>Sorghum-associated microbial communities from plants grown in Nebraska, USA.</title>
        <authorList>
            <person name="Schachtman D."/>
        </authorList>
    </citation>
    <scope>NUCLEOTIDE SEQUENCE [LARGE SCALE GENOMIC DNA]</scope>
    <source>
        <strain evidence="2 3">BE198</strain>
    </source>
</reference>
<dbReference type="RefSeq" id="WP_310063394.1">
    <property type="nucleotide sequence ID" value="NZ_JAVDVY010000002.1"/>
</dbReference>
<feature type="region of interest" description="Disordered" evidence="1">
    <location>
        <begin position="41"/>
        <end position="83"/>
    </location>
</feature>
<dbReference type="Proteomes" id="UP001251524">
    <property type="component" value="Unassembled WGS sequence"/>
</dbReference>
<evidence type="ECO:0000256" key="1">
    <source>
        <dbReference type="SAM" id="MobiDB-lite"/>
    </source>
</evidence>
<protein>
    <submittedName>
        <fullName evidence="2">Uncharacterized protein</fullName>
    </submittedName>
</protein>
<evidence type="ECO:0000313" key="3">
    <source>
        <dbReference type="Proteomes" id="UP001251524"/>
    </source>
</evidence>
<gene>
    <name evidence="2" type="ORF">J2X06_002821</name>
</gene>
<organism evidence="2 3">
    <name type="scientific">Lysobacter niastensis</name>
    <dbReference type="NCBI Taxonomy" id="380629"/>
    <lineage>
        <taxon>Bacteria</taxon>
        <taxon>Pseudomonadati</taxon>
        <taxon>Pseudomonadota</taxon>
        <taxon>Gammaproteobacteria</taxon>
        <taxon>Lysobacterales</taxon>
        <taxon>Lysobacteraceae</taxon>
        <taxon>Lysobacter</taxon>
    </lineage>
</organism>
<name>A0ABU1WDC0_9GAMM</name>
<keyword evidence="3" id="KW-1185">Reference proteome</keyword>
<sequence>MLHHLLLGGLHLRQHRFDRLPRTHHFQQLVDLRVAGRRGVGKGCGQGEQGGKNDMLHRASSMKEPASSYGIGTRVNAVNERHW</sequence>
<evidence type="ECO:0000313" key="2">
    <source>
        <dbReference type="EMBL" id="MDR7135612.1"/>
    </source>
</evidence>
<comment type="caution">
    <text evidence="2">The sequence shown here is derived from an EMBL/GenBank/DDBJ whole genome shotgun (WGS) entry which is preliminary data.</text>
</comment>
<feature type="compositionally biased region" description="Gly residues" evidence="1">
    <location>
        <begin position="41"/>
        <end position="50"/>
    </location>
</feature>
<dbReference type="EMBL" id="JAVDVY010000002">
    <property type="protein sequence ID" value="MDR7135612.1"/>
    <property type="molecule type" value="Genomic_DNA"/>
</dbReference>
<proteinExistence type="predicted"/>
<accession>A0ABU1WDC0</accession>